<evidence type="ECO:0000259" key="12">
    <source>
        <dbReference type="PROSITE" id="PS51959"/>
    </source>
</evidence>
<dbReference type="CDD" id="cd21159">
    <property type="entry name" value="XendoU"/>
    <property type="match status" value="1"/>
</dbReference>
<feature type="chain" id="PRO_5041516010" description="Uridylate-specific endoribonuclease" evidence="11">
    <location>
        <begin position="24"/>
        <end position="301"/>
    </location>
</feature>
<dbReference type="GO" id="GO:0003723">
    <property type="term" value="F:RNA binding"/>
    <property type="evidence" value="ECO:0007669"/>
    <property type="project" value="UniProtKB-UniRule"/>
</dbReference>
<keyword evidence="10" id="KW-0456">Lyase</keyword>
<dbReference type="Proteomes" id="UP000050795">
    <property type="component" value="Unassembled WGS sequence"/>
</dbReference>
<keyword evidence="6 11" id="KW-0255">Endonuclease</keyword>
<evidence type="ECO:0000313" key="14">
    <source>
        <dbReference type="WBParaSite" id="TREG1_39460.1"/>
    </source>
</evidence>
<dbReference type="GO" id="GO:0004521">
    <property type="term" value="F:RNA endonuclease activity"/>
    <property type="evidence" value="ECO:0007669"/>
    <property type="project" value="UniProtKB-UniRule"/>
</dbReference>
<keyword evidence="9 11" id="KW-0464">Manganese</keyword>
<accession>A0AA85JM40</accession>
<dbReference type="WBParaSite" id="TREG1_39460.1">
    <property type="protein sequence ID" value="TREG1_39460.1"/>
    <property type="gene ID" value="TREG1_39460"/>
</dbReference>
<evidence type="ECO:0000256" key="7">
    <source>
        <dbReference type="ARBA" id="ARBA00022801"/>
    </source>
</evidence>
<dbReference type="GO" id="GO:0016829">
    <property type="term" value="F:lyase activity"/>
    <property type="evidence" value="ECO:0007669"/>
    <property type="project" value="UniProtKB-KW"/>
</dbReference>
<evidence type="ECO:0000256" key="1">
    <source>
        <dbReference type="ARBA" id="ARBA00001936"/>
    </source>
</evidence>
<dbReference type="AlphaFoldDB" id="A0AA85JM40"/>
<feature type="signal peptide" evidence="11">
    <location>
        <begin position="1"/>
        <end position="23"/>
    </location>
</feature>
<dbReference type="InterPro" id="IPR037227">
    <property type="entry name" value="EndoU-like"/>
</dbReference>
<keyword evidence="4 11" id="KW-0540">Nuclease</keyword>
<organism evidence="13 14">
    <name type="scientific">Trichobilharzia regenti</name>
    <name type="common">Nasal bird schistosome</name>
    <dbReference type="NCBI Taxonomy" id="157069"/>
    <lineage>
        <taxon>Eukaryota</taxon>
        <taxon>Metazoa</taxon>
        <taxon>Spiralia</taxon>
        <taxon>Lophotrochozoa</taxon>
        <taxon>Platyhelminthes</taxon>
        <taxon>Trematoda</taxon>
        <taxon>Digenea</taxon>
        <taxon>Strigeidida</taxon>
        <taxon>Schistosomatoidea</taxon>
        <taxon>Schistosomatidae</taxon>
        <taxon>Trichobilharzia</taxon>
    </lineage>
</organism>
<keyword evidence="13" id="KW-1185">Reference proteome</keyword>
<comment type="subunit">
    <text evidence="3 11">Monomer.</text>
</comment>
<name>A0AA85JM40_TRIRE</name>
<dbReference type="Pfam" id="PF09412">
    <property type="entry name" value="XendoU"/>
    <property type="match status" value="1"/>
</dbReference>
<keyword evidence="7 11" id="KW-0378">Hydrolase</keyword>
<dbReference type="GO" id="GO:0046872">
    <property type="term" value="F:metal ion binding"/>
    <property type="evidence" value="ECO:0007669"/>
    <property type="project" value="UniProtKB-UniRule"/>
</dbReference>
<dbReference type="InterPro" id="IPR039787">
    <property type="entry name" value="ENDOU"/>
</dbReference>
<dbReference type="GO" id="GO:0016787">
    <property type="term" value="F:hydrolase activity"/>
    <property type="evidence" value="ECO:0007669"/>
    <property type="project" value="UniProtKB-KW"/>
</dbReference>
<evidence type="ECO:0000313" key="13">
    <source>
        <dbReference type="Proteomes" id="UP000050795"/>
    </source>
</evidence>
<reference evidence="13" key="1">
    <citation type="submission" date="2022-06" db="EMBL/GenBank/DDBJ databases">
        <authorList>
            <person name="Berger JAMES D."/>
            <person name="Berger JAMES D."/>
        </authorList>
    </citation>
    <scope>NUCLEOTIDE SEQUENCE [LARGE SCALE GENOMIC DNA]</scope>
</reference>
<evidence type="ECO:0000256" key="11">
    <source>
        <dbReference type="RuleBase" id="RU367085"/>
    </source>
</evidence>
<sequence>MSIYRIGIEYLFLVLTIFQIVSCSRRQSPKFSANSINSKVNNELSNFFTQLYNMDENAAIEGKDYRLNLQGQIPSGQDSLDNAPKPLFEYVDEAALLKRPTFSSFISLLDNYNPNVGVSETVTPQQSKEEDNFIKELLKTNIMKTTYEFLSKKGKISGSLDDFGKILKDLWFKRYNRRSPGDSSAFEHVFVGEHKGTTVLGLHNWIQFYQKEKKNQINYSGWKKRACNNKLLSVTFVDQKKYKKPMGSVFIGSSPEFEIAVYTTSFLLHAKSTTDVLIANCKLRITCYNLATNEMSTCYMG</sequence>
<evidence type="ECO:0000256" key="8">
    <source>
        <dbReference type="ARBA" id="ARBA00022884"/>
    </source>
</evidence>
<evidence type="ECO:0000256" key="10">
    <source>
        <dbReference type="ARBA" id="ARBA00023239"/>
    </source>
</evidence>
<dbReference type="SUPFAM" id="SSF142877">
    <property type="entry name" value="EndoU-like"/>
    <property type="match status" value="1"/>
</dbReference>
<reference evidence="14" key="2">
    <citation type="submission" date="2023-11" db="UniProtKB">
        <authorList>
            <consortium name="WormBaseParasite"/>
        </authorList>
    </citation>
    <scope>IDENTIFICATION</scope>
</reference>
<comment type="cofactor">
    <cofactor evidence="1 11">
        <name>Mn(2+)</name>
        <dbReference type="ChEBI" id="CHEBI:29035"/>
    </cofactor>
</comment>
<evidence type="ECO:0000256" key="2">
    <source>
        <dbReference type="ARBA" id="ARBA00010168"/>
    </source>
</evidence>
<evidence type="ECO:0000256" key="5">
    <source>
        <dbReference type="ARBA" id="ARBA00022723"/>
    </source>
</evidence>
<dbReference type="EC" id="4.6.1.-" evidence="11"/>
<comment type="catalytic activity">
    <reaction evidence="11">
        <text>ribonucleotidyl-uridine-RNA = a 5'-end dephospho-uridine-RNA + a 3'-end 2',3'-cyclophospho-ribonucleotide-RNA</text>
        <dbReference type="Rhea" id="RHEA:67792"/>
        <dbReference type="Rhea" id="RHEA-COMP:10464"/>
        <dbReference type="Rhea" id="RHEA-COMP:17354"/>
        <dbReference type="Rhea" id="RHEA-COMP:17356"/>
        <dbReference type="ChEBI" id="CHEBI:83064"/>
        <dbReference type="ChEBI" id="CHEBI:173117"/>
        <dbReference type="ChEBI" id="CHEBI:173224"/>
    </reaction>
</comment>
<proteinExistence type="inferred from homology"/>
<evidence type="ECO:0000256" key="4">
    <source>
        <dbReference type="ARBA" id="ARBA00022722"/>
    </source>
</evidence>
<keyword evidence="5 11" id="KW-0479">Metal-binding</keyword>
<keyword evidence="8 11" id="KW-0694">RNA-binding</keyword>
<dbReference type="PANTHER" id="PTHR12439:SF11">
    <property type="entry name" value="URIDYLATE-SPECIFIC ENDORIBONUCLEASE"/>
    <property type="match status" value="1"/>
</dbReference>
<dbReference type="InterPro" id="IPR018998">
    <property type="entry name" value="EndoU_C"/>
</dbReference>
<protein>
    <recommendedName>
        <fullName evidence="11">Uridylate-specific endoribonuclease</fullName>
        <ecNumber evidence="11">4.6.1.-</ecNumber>
    </recommendedName>
</protein>
<feature type="domain" description="EndoU" evidence="12">
    <location>
        <begin position="40"/>
        <end position="301"/>
    </location>
</feature>
<comment type="similarity">
    <text evidence="2 11">Belongs to the ENDOU family.</text>
</comment>
<dbReference type="PROSITE" id="PS51959">
    <property type="entry name" value="ENDOU"/>
    <property type="match status" value="1"/>
</dbReference>
<evidence type="ECO:0000256" key="3">
    <source>
        <dbReference type="ARBA" id="ARBA00011245"/>
    </source>
</evidence>
<evidence type="ECO:0000256" key="6">
    <source>
        <dbReference type="ARBA" id="ARBA00022759"/>
    </source>
</evidence>
<evidence type="ECO:0000256" key="9">
    <source>
        <dbReference type="ARBA" id="ARBA00023211"/>
    </source>
</evidence>
<keyword evidence="11" id="KW-0732">Signal</keyword>
<dbReference type="PANTHER" id="PTHR12439">
    <property type="entry name" value="PLACENTAL PROTEIN 11-RELATED"/>
    <property type="match status" value="1"/>
</dbReference>